<dbReference type="AlphaFoldDB" id="A0AA36AQV6"/>
<evidence type="ECO:0000313" key="2">
    <source>
        <dbReference type="Proteomes" id="UP001162480"/>
    </source>
</evidence>
<evidence type="ECO:0000313" key="1">
    <source>
        <dbReference type="EMBL" id="CAI9720618.1"/>
    </source>
</evidence>
<protein>
    <submittedName>
        <fullName evidence="1">Uncharacterized protein</fullName>
    </submittedName>
</protein>
<reference evidence="1" key="1">
    <citation type="submission" date="2023-08" db="EMBL/GenBank/DDBJ databases">
        <authorList>
            <person name="Alioto T."/>
            <person name="Alioto T."/>
            <person name="Gomez Garrido J."/>
        </authorList>
    </citation>
    <scope>NUCLEOTIDE SEQUENCE</scope>
</reference>
<gene>
    <name evidence="1" type="ORF">OCTVUL_1B011571</name>
</gene>
<accession>A0AA36AQV6</accession>
<sequence>MDKVRSDLSLKKSGHEGFYDAALFAVYGDAVNHNDDRDYAEKEIMMPWILLLGRIRFIFKIMMFVKESGE</sequence>
<name>A0AA36AQV6_OCTVU</name>
<dbReference type="EMBL" id="OX597817">
    <property type="protein sequence ID" value="CAI9720618.1"/>
    <property type="molecule type" value="Genomic_DNA"/>
</dbReference>
<proteinExistence type="predicted"/>
<dbReference type="Proteomes" id="UP001162480">
    <property type="component" value="Chromosome 4"/>
</dbReference>
<organism evidence="1 2">
    <name type="scientific">Octopus vulgaris</name>
    <name type="common">Common octopus</name>
    <dbReference type="NCBI Taxonomy" id="6645"/>
    <lineage>
        <taxon>Eukaryota</taxon>
        <taxon>Metazoa</taxon>
        <taxon>Spiralia</taxon>
        <taxon>Lophotrochozoa</taxon>
        <taxon>Mollusca</taxon>
        <taxon>Cephalopoda</taxon>
        <taxon>Coleoidea</taxon>
        <taxon>Octopodiformes</taxon>
        <taxon>Octopoda</taxon>
        <taxon>Incirrata</taxon>
        <taxon>Octopodidae</taxon>
        <taxon>Octopus</taxon>
    </lineage>
</organism>
<keyword evidence="2" id="KW-1185">Reference proteome</keyword>